<dbReference type="EMBL" id="JAAYUN010000044">
    <property type="protein sequence ID" value="NLJ21919.1"/>
    <property type="molecule type" value="Genomic_DNA"/>
</dbReference>
<sequence length="109" mass="12197">NQPPVLTALKSDRPSPQGAGTPVKWTATASDADKDPLYYQFWLKGPSTGNVWRIVQSWSAKNQWTWSSAPTDAGNYRVYVYVRDGKHAPANAYDSAMGQGYMLQDMVRR</sequence>
<reference evidence="2 3" key="1">
    <citation type="journal article" date="2020" name="Biotechnol. Biofuels">
        <title>New insights from the biogas microbiome by comprehensive genome-resolved metagenomics of nearly 1600 species originating from multiple anaerobic digesters.</title>
        <authorList>
            <person name="Campanaro S."/>
            <person name="Treu L."/>
            <person name="Rodriguez-R L.M."/>
            <person name="Kovalovszki A."/>
            <person name="Ziels R.M."/>
            <person name="Maus I."/>
            <person name="Zhu X."/>
            <person name="Kougias P.G."/>
            <person name="Basile A."/>
            <person name="Luo G."/>
            <person name="Schluter A."/>
            <person name="Konstantinidis K.T."/>
            <person name="Angelidaki I."/>
        </authorList>
    </citation>
    <scope>NUCLEOTIDE SEQUENCE [LARGE SCALE GENOMIC DNA]</scope>
    <source>
        <strain evidence="2">AS27yjCOA_157</strain>
    </source>
</reference>
<evidence type="ECO:0000256" key="1">
    <source>
        <dbReference type="SAM" id="MobiDB-lite"/>
    </source>
</evidence>
<dbReference type="AlphaFoldDB" id="A0A7K4AG39"/>
<accession>A0A7K4AG39</accession>
<proteinExistence type="predicted"/>
<dbReference type="Gene3D" id="3.40.1350.20">
    <property type="match status" value="1"/>
</dbReference>
<name>A0A7K4AG39_METSH</name>
<feature type="non-terminal residue" evidence="2">
    <location>
        <position position="1"/>
    </location>
</feature>
<organism evidence="2 3">
    <name type="scientific">Methanothrix soehngenii</name>
    <name type="common">Methanosaeta concilii</name>
    <dbReference type="NCBI Taxonomy" id="2223"/>
    <lineage>
        <taxon>Archaea</taxon>
        <taxon>Methanobacteriati</taxon>
        <taxon>Methanobacteriota</taxon>
        <taxon>Stenosarchaea group</taxon>
        <taxon>Methanomicrobia</taxon>
        <taxon>Methanotrichales</taxon>
        <taxon>Methanotrichaceae</taxon>
        <taxon>Methanothrix</taxon>
    </lineage>
</organism>
<comment type="caution">
    <text evidence="2">The sequence shown here is derived from an EMBL/GenBank/DDBJ whole genome shotgun (WGS) entry which is preliminary data.</text>
</comment>
<evidence type="ECO:0000313" key="3">
    <source>
        <dbReference type="Proteomes" id="UP000544742"/>
    </source>
</evidence>
<gene>
    <name evidence="2" type="ORF">GX426_02245</name>
</gene>
<feature type="region of interest" description="Disordered" evidence="1">
    <location>
        <begin position="1"/>
        <end position="27"/>
    </location>
</feature>
<dbReference type="Proteomes" id="UP000544742">
    <property type="component" value="Unassembled WGS sequence"/>
</dbReference>
<evidence type="ECO:0000313" key="2">
    <source>
        <dbReference type="EMBL" id="NLJ21919.1"/>
    </source>
</evidence>
<protein>
    <submittedName>
        <fullName evidence="2">Uncharacterized protein</fullName>
    </submittedName>
</protein>